<dbReference type="EMBL" id="LT853693">
    <property type="protein sequence ID" value="SMQ47782.1"/>
    <property type="molecule type" value="Genomic_DNA"/>
</dbReference>
<organism evidence="1 2">
    <name type="scientific">Zymoseptoria tritici (strain ST99CH_3D7)</name>
    <dbReference type="NCBI Taxonomy" id="1276538"/>
    <lineage>
        <taxon>Eukaryota</taxon>
        <taxon>Fungi</taxon>
        <taxon>Dikarya</taxon>
        <taxon>Ascomycota</taxon>
        <taxon>Pezizomycotina</taxon>
        <taxon>Dothideomycetes</taxon>
        <taxon>Dothideomycetidae</taxon>
        <taxon>Mycosphaerellales</taxon>
        <taxon>Mycosphaerellaceae</taxon>
        <taxon>Zymoseptoria</taxon>
    </lineage>
</organism>
<evidence type="ECO:0000313" key="2">
    <source>
        <dbReference type="Proteomes" id="UP000215127"/>
    </source>
</evidence>
<evidence type="ECO:0000313" key="1">
    <source>
        <dbReference type="EMBL" id="SMQ47782.1"/>
    </source>
</evidence>
<dbReference type="Proteomes" id="UP000215127">
    <property type="component" value="Chromosome 2"/>
</dbReference>
<sequence>MSPGSSSKQNERSHLRSVRCEADVTGLVCSGYGQLVFENIPALRRSNVNLSTKSNKVAVLSMFLRMVVSLQGPVSDNMLLP</sequence>
<name>A0A1X7RK47_ZYMT9</name>
<accession>A0A1X7RK47</accession>
<protein>
    <submittedName>
        <fullName evidence="1">Uncharacterized protein</fullName>
    </submittedName>
</protein>
<keyword evidence="2" id="KW-1185">Reference proteome</keyword>
<reference evidence="1 2" key="1">
    <citation type="submission" date="2016-06" db="EMBL/GenBank/DDBJ databases">
        <authorList>
            <person name="Kjaerup R.B."/>
            <person name="Dalgaard T.S."/>
            <person name="Juul-Madsen H.R."/>
        </authorList>
    </citation>
    <scope>NUCLEOTIDE SEQUENCE [LARGE SCALE GENOMIC DNA]</scope>
</reference>
<proteinExistence type="predicted"/>
<dbReference type="AlphaFoldDB" id="A0A1X7RK47"/>
<gene>
    <name evidence="1" type="ORF">ZT3D7_G2930</name>
</gene>